<dbReference type="SUPFAM" id="SSF117916">
    <property type="entry name" value="Fe-S cluster assembly (FSCA) domain-like"/>
    <property type="match status" value="1"/>
</dbReference>
<dbReference type="RefSeq" id="WP_161314882.1">
    <property type="nucleotide sequence ID" value="NZ_WTUW01000002.1"/>
</dbReference>
<dbReference type="InterPro" id="IPR002744">
    <property type="entry name" value="MIP18-like"/>
</dbReference>
<dbReference type="InterPro" id="IPR052339">
    <property type="entry name" value="Fe-S_Maturation_MIP18"/>
</dbReference>
<gene>
    <name evidence="2" type="ORF">GQE98_06510</name>
</gene>
<proteinExistence type="predicted"/>
<feature type="domain" description="MIP18 family-like" evidence="1">
    <location>
        <begin position="27"/>
        <end position="98"/>
    </location>
</feature>
<dbReference type="PANTHER" id="PTHR42831">
    <property type="entry name" value="FE-S PROTEIN MATURATION AUXILIARY FACTOR YITW"/>
    <property type="match status" value="1"/>
</dbReference>
<dbReference type="Proteomes" id="UP000476030">
    <property type="component" value="Unassembled WGS sequence"/>
</dbReference>
<comment type="caution">
    <text evidence="2">The sequence shown here is derived from an EMBL/GenBank/DDBJ whole genome shotgun (WGS) entry which is preliminary data.</text>
</comment>
<accession>A0A6L8W580</accession>
<dbReference type="AlphaFoldDB" id="A0A6L8W580"/>
<dbReference type="PANTHER" id="PTHR42831:SF1">
    <property type="entry name" value="FE-S PROTEIN MATURATION AUXILIARY FACTOR YITW"/>
    <property type="match status" value="1"/>
</dbReference>
<organism evidence="2 3">
    <name type="scientific">Sneathiella litorea</name>
    <dbReference type="NCBI Taxonomy" id="2606216"/>
    <lineage>
        <taxon>Bacteria</taxon>
        <taxon>Pseudomonadati</taxon>
        <taxon>Pseudomonadota</taxon>
        <taxon>Alphaproteobacteria</taxon>
        <taxon>Sneathiellales</taxon>
        <taxon>Sneathiellaceae</taxon>
        <taxon>Sneathiella</taxon>
    </lineage>
</organism>
<dbReference type="Pfam" id="PF01883">
    <property type="entry name" value="FeS_assembly_P"/>
    <property type="match status" value="1"/>
</dbReference>
<protein>
    <submittedName>
        <fullName evidence="2">SUF system Fe-S cluster assembly protein</fullName>
    </submittedName>
</protein>
<sequence>MTAIGKIERPVATGPFEEGTTGSPLEEPIVAALREVYDPEIPVNIFDLGLIYVVDISENGDVFVGMTLTAPGCPVAGEIPIWVRDAVLPVEGVKNVEVEILWDPPWTPENMSEAAKLDLGMF</sequence>
<evidence type="ECO:0000259" key="1">
    <source>
        <dbReference type="Pfam" id="PF01883"/>
    </source>
</evidence>
<reference evidence="2 3" key="1">
    <citation type="submission" date="2019-12" db="EMBL/GenBank/DDBJ databases">
        <title>Snethiella sp. nov. sp. isolated from sea sand.</title>
        <authorList>
            <person name="Kim J."/>
            <person name="Jeong S.E."/>
            <person name="Jung H.S."/>
            <person name="Jeon C.O."/>
        </authorList>
    </citation>
    <scope>NUCLEOTIDE SEQUENCE [LARGE SCALE GENOMIC DNA]</scope>
    <source>
        <strain evidence="2 3">DP05</strain>
    </source>
</reference>
<dbReference type="NCBIfam" id="TIGR02945">
    <property type="entry name" value="SUF_assoc"/>
    <property type="match status" value="1"/>
</dbReference>
<keyword evidence="3" id="KW-1185">Reference proteome</keyword>
<dbReference type="Gene3D" id="3.30.300.130">
    <property type="entry name" value="Fe-S cluster assembly (FSCA)"/>
    <property type="match status" value="1"/>
</dbReference>
<evidence type="ECO:0000313" key="2">
    <source>
        <dbReference type="EMBL" id="MZR30285.1"/>
    </source>
</evidence>
<name>A0A6L8W580_9PROT</name>
<evidence type="ECO:0000313" key="3">
    <source>
        <dbReference type="Proteomes" id="UP000476030"/>
    </source>
</evidence>
<dbReference type="InterPro" id="IPR034904">
    <property type="entry name" value="FSCA_dom_sf"/>
</dbReference>
<dbReference type="InterPro" id="IPR014291">
    <property type="entry name" value="SUF_FeS_clus_asmbl-assoc"/>
</dbReference>
<dbReference type="EMBL" id="WTUW01000002">
    <property type="protein sequence ID" value="MZR30285.1"/>
    <property type="molecule type" value="Genomic_DNA"/>
</dbReference>